<proteinExistence type="predicted"/>
<dbReference type="PIRSF" id="PIRSF008546">
    <property type="entry name" value="UCP008546"/>
    <property type="match status" value="1"/>
</dbReference>
<dbReference type="Pfam" id="PF08837">
    <property type="entry name" value="DUF1810"/>
    <property type="match status" value="1"/>
</dbReference>
<dbReference type="SUPFAM" id="SSF140736">
    <property type="entry name" value="Rv1873-like"/>
    <property type="match status" value="1"/>
</dbReference>
<dbReference type="AlphaFoldDB" id="A0A558BPE5"/>
<evidence type="ECO:0000313" key="1">
    <source>
        <dbReference type="EMBL" id="TVT38390.1"/>
    </source>
</evidence>
<keyword evidence="2" id="KW-1185">Reference proteome</keyword>
<reference evidence="1 2" key="1">
    <citation type="submission" date="2019-07" db="EMBL/GenBank/DDBJ databases">
        <title>Hymenobacter sp. straun FUR1 Genome sequencing and assembly.</title>
        <authorList>
            <person name="Chhetri G."/>
        </authorList>
    </citation>
    <scope>NUCLEOTIDE SEQUENCE [LARGE SCALE GENOMIC DNA]</scope>
    <source>
        <strain evidence="1 2">Fur1</strain>
    </source>
</reference>
<dbReference type="Gene3D" id="1.25.40.380">
    <property type="entry name" value="Protein of unknown function DUF1810"/>
    <property type="match status" value="1"/>
</dbReference>
<protein>
    <submittedName>
        <fullName evidence="1">DUF1810 domain-containing protein</fullName>
    </submittedName>
</protein>
<organism evidence="1 2">
    <name type="scientific">Hymenobacter setariae</name>
    <dbReference type="NCBI Taxonomy" id="2594794"/>
    <lineage>
        <taxon>Bacteria</taxon>
        <taxon>Pseudomonadati</taxon>
        <taxon>Bacteroidota</taxon>
        <taxon>Cytophagia</taxon>
        <taxon>Cytophagales</taxon>
        <taxon>Hymenobacteraceae</taxon>
        <taxon>Hymenobacter</taxon>
    </lineage>
</organism>
<dbReference type="InterPro" id="IPR036287">
    <property type="entry name" value="Rv1873-like_sf"/>
</dbReference>
<dbReference type="RefSeq" id="WP_144851212.1">
    <property type="nucleotide sequence ID" value="NZ_VMRJ01000005.1"/>
</dbReference>
<dbReference type="InterPro" id="IPR014937">
    <property type="entry name" value="DUF1810"/>
</dbReference>
<dbReference type="EMBL" id="VMRJ01000005">
    <property type="protein sequence ID" value="TVT38390.1"/>
    <property type="molecule type" value="Genomic_DNA"/>
</dbReference>
<dbReference type="OrthoDB" id="9801870at2"/>
<gene>
    <name evidence="1" type="ORF">FNT36_19545</name>
</gene>
<name>A0A558BPE5_9BACT</name>
<accession>A0A558BPE5</accession>
<sequence length="143" mass="15543">MANENNLQRFLDAQATDYAQALAEVKAGRKRSHWMWYIFPQVQGLGFSETSRLYGIKDLAEATAYLQHPVLGPRLVAICEALLQLPGSNATSIMGSPDDMKLRSSATLFGAVPGASQVFEQVLGKFFGGTPDAKTLQLLGKQP</sequence>
<comment type="caution">
    <text evidence="1">The sequence shown here is derived from an EMBL/GenBank/DDBJ whole genome shotgun (WGS) entry which is preliminary data.</text>
</comment>
<evidence type="ECO:0000313" key="2">
    <source>
        <dbReference type="Proteomes" id="UP000317624"/>
    </source>
</evidence>
<dbReference type="Proteomes" id="UP000317624">
    <property type="component" value="Unassembled WGS sequence"/>
</dbReference>